<sequence length="187" mass="21681">MESYSGRTGPNGYDSPKETIPPHNPLAKPSNAKIQLSICRITYQNSPLPSFCFQYEGMRNEFFELFVGHSNETHPTSLSLAMQAHSSLYHCEKIVLHHDFTPVMHRKLYKLCGGSSWRKWREGNRHSIMLKIVRRGLAIGLWQLTPENRRKLDRMCSAPPSVYRKERSYVPKLLRLRRAAKSLRKSL</sequence>
<evidence type="ECO:0000313" key="2">
    <source>
        <dbReference type="EMBL" id="KAK7677740.1"/>
    </source>
</evidence>
<keyword evidence="3" id="KW-1185">Reference proteome</keyword>
<reference evidence="2 3" key="1">
    <citation type="submission" date="2022-09" db="EMBL/GenBank/DDBJ databases">
        <authorList>
            <person name="Palmer J.M."/>
        </authorList>
    </citation>
    <scope>NUCLEOTIDE SEQUENCE [LARGE SCALE GENOMIC DNA]</scope>
    <source>
        <strain evidence="2 3">DSM 7382</strain>
    </source>
</reference>
<organism evidence="2 3">
    <name type="scientific">Cerrena zonata</name>
    <dbReference type="NCBI Taxonomy" id="2478898"/>
    <lineage>
        <taxon>Eukaryota</taxon>
        <taxon>Fungi</taxon>
        <taxon>Dikarya</taxon>
        <taxon>Basidiomycota</taxon>
        <taxon>Agaricomycotina</taxon>
        <taxon>Agaricomycetes</taxon>
        <taxon>Polyporales</taxon>
        <taxon>Cerrenaceae</taxon>
        <taxon>Cerrena</taxon>
    </lineage>
</organism>
<accession>A0AAW0FM01</accession>
<protein>
    <submittedName>
        <fullName evidence="2">Uncharacterized protein</fullName>
    </submittedName>
</protein>
<proteinExistence type="predicted"/>
<evidence type="ECO:0000313" key="3">
    <source>
        <dbReference type="Proteomes" id="UP001385951"/>
    </source>
</evidence>
<name>A0AAW0FM01_9APHY</name>
<comment type="caution">
    <text evidence="2">The sequence shown here is derived from an EMBL/GenBank/DDBJ whole genome shotgun (WGS) entry which is preliminary data.</text>
</comment>
<dbReference type="EMBL" id="JASBNA010000083">
    <property type="protein sequence ID" value="KAK7677740.1"/>
    <property type="molecule type" value="Genomic_DNA"/>
</dbReference>
<gene>
    <name evidence="2" type="ORF">QCA50_019292</name>
</gene>
<dbReference type="Proteomes" id="UP001385951">
    <property type="component" value="Unassembled WGS sequence"/>
</dbReference>
<feature type="region of interest" description="Disordered" evidence="1">
    <location>
        <begin position="1"/>
        <end position="27"/>
    </location>
</feature>
<dbReference type="AlphaFoldDB" id="A0AAW0FM01"/>
<evidence type="ECO:0000256" key="1">
    <source>
        <dbReference type="SAM" id="MobiDB-lite"/>
    </source>
</evidence>